<proteinExistence type="predicted"/>
<name>A0A6G0WAF8_9STRA</name>
<dbReference type="Pfam" id="PF00078">
    <property type="entry name" value="RVT_1"/>
    <property type="match status" value="1"/>
</dbReference>
<evidence type="ECO:0000313" key="4">
    <source>
        <dbReference type="Proteomes" id="UP000481153"/>
    </source>
</evidence>
<dbReference type="PANTHER" id="PTHR33064:SF37">
    <property type="entry name" value="RIBONUCLEASE H"/>
    <property type="match status" value="1"/>
</dbReference>
<evidence type="ECO:0000313" key="3">
    <source>
        <dbReference type="EMBL" id="KAF0724200.1"/>
    </source>
</evidence>
<gene>
    <name evidence="3" type="ORF">Ae201684_017098</name>
</gene>
<dbReference type="PANTHER" id="PTHR33064">
    <property type="entry name" value="POL PROTEIN"/>
    <property type="match status" value="1"/>
</dbReference>
<dbReference type="AlphaFoldDB" id="A0A6G0WAF8"/>
<evidence type="ECO:0000259" key="1">
    <source>
        <dbReference type="Pfam" id="PF00078"/>
    </source>
</evidence>
<feature type="domain" description="Reverse transcriptase/retrotransposon-derived protein RNase H-like" evidence="2">
    <location>
        <begin position="165"/>
        <end position="259"/>
    </location>
</feature>
<dbReference type="InterPro" id="IPR041577">
    <property type="entry name" value="RT_RNaseH_2"/>
</dbReference>
<dbReference type="CDD" id="cd01647">
    <property type="entry name" value="RT_LTR"/>
    <property type="match status" value="1"/>
</dbReference>
<protein>
    <recommendedName>
        <fullName evidence="5">Reverse transcriptase domain-containing protein</fullName>
    </recommendedName>
</protein>
<dbReference type="VEuPathDB" id="FungiDB:AeMF1_017070"/>
<dbReference type="Proteomes" id="UP000481153">
    <property type="component" value="Unassembled WGS sequence"/>
</dbReference>
<dbReference type="InterPro" id="IPR000477">
    <property type="entry name" value="RT_dom"/>
</dbReference>
<sequence>MAKDSIEKTAFTCKYGPYERLVMPFGLCNAVPCFERLMEQILMDYKWRTCLVYLDDCIVFSEDFGSHLVRLCQVLSKFRDAGFKLKIRSASGPILRAIHRTYCTPAGILPNPEKIKSVLCIKPLKDVAEVQAFLGLAGYFRRFVKDFAEIASPLTALLSTDTFTWTPECDQALDTLKRRLVAPPILAHPDFDLPFSMWVDASHIAVGSVLMQKQYGRNRVIAYASQSLSKAQAKWISKDSGISEIECYGVVWATRNLHRKATLPSIQITRP</sequence>
<feature type="domain" description="Reverse transcriptase" evidence="1">
    <location>
        <begin position="3"/>
        <end position="86"/>
    </location>
</feature>
<reference evidence="3 4" key="1">
    <citation type="submission" date="2019-07" db="EMBL/GenBank/DDBJ databases">
        <title>Genomics analysis of Aphanomyces spp. identifies a new class of oomycete effector associated with host adaptation.</title>
        <authorList>
            <person name="Gaulin E."/>
        </authorList>
    </citation>
    <scope>NUCLEOTIDE SEQUENCE [LARGE SCALE GENOMIC DNA]</scope>
    <source>
        <strain evidence="3 4">ATCC 201684</strain>
    </source>
</reference>
<dbReference type="Gene3D" id="3.30.70.270">
    <property type="match status" value="2"/>
</dbReference>
<dbReference type="Gene3D" id="3.10.10.10">
    <property type="entry name" value="HIV Type 1 Reverse Transcriptase, subunit A, domain 1"/>
    <property type="match status" value="1"/>
</dbReference>
<keyword evidence="4" id="KW-1185">Reference proteome</keyword>
<accession>A0A6G0WAF8</accession>
<dbReference type="SUPFAM" id="SSF56672">
    <property type="entry name" value="DNA/RNA polymerases"/>
    <property type="match status" value="1"/>
</dbReference>
<dbReference type="InterPro" id="IPR043128">
    <property type="entry name" value="Rev_trsase/Diguanyl_cyclase"/>
</dbReference>
<dbReference type="InterPro" id="IPR051320">
    <property type="entry name" value="Viral_Replic_Matur_Polypro"/>
</dbReference>
<dbReference type="Pfam" id="PF17919">
    <property type="entry name" value="RT_RNaseH_2"/>
    <property type="match status" value="1"/>
</dbReference>
<evidence type="ECO:0000259" key="2">
    <source>
        <dbReference type="Pfam" id="PF17919"/>
    </source>
</evidence>
<comment type="caution">
    <text evidence="3">The sequence shown here is derived from an EMBL/GenBank/DDBJ whole genome shotgun (WGS) entry which is preliminary data.</text>
</comment>
<organism evidence="3 4">
    <name type="scientific">Aphanomyces euteiches</name>
    <dbReference type="NCBI Taxonomy" id="100861"/>
    <lineage>
        <taxon>Eukaryota</taxon>
        <taxon>Sar</taxon>
        <taxon>Stramenopiles</taxon>
        <taxon>Oomycota</taxon>
        <taxon>Saprolegniomycetes</taxon>
        <taxon>Saprolegniales</taxon>
        <taxon>Verrucalvaceae</taxon>
        <taxon>Aphanomyces</taxon>
    </lineage>
</organism>
<dbReference type="InterPro" id="IPR043502">
    <property type="entry name" value="DNA/RNA_pol_sf"/>
</dbReference>
<evidence type="ECO:0008006" key="5">
    <source>
        <dbReference type="Google" id="ProtNLM"/>
    </source>
</evidence>
<dbReference type="FunFam" id="3.30.70.270:FF:000020">
    <property type="entry name" value="Transposon Tf2-6 polyprotein-like Protein"/>
    <property type="match status" value="1"/>
</dbReference>
<dbReference type="EMBL" id="VJMJ01000278">
    <property type="protein sequence ID" value="KAF0724200.1"/>
    <property type="molecule type" value="Genomic_DNA"/>
</dbReference>